<comment type="caution">
    <text evidence="2">The sequence shown here is derived from an EMBL/GenBank/DDBJ whole genome shotgun (WGS) entry which is preliminary data.</text>
</comment>
<gene>
    <name evidence="2" type="ORF">RM479_11625</name>
</gene>
<sequence>MRAIPAYGKVFMFRRTLSSAFCAMLVVFPLSACGGGAPASGYERHRSANFTVELPVDWYDEGRLHIHWDTKDHGLETGVIRGPDHDVVVHTIWAGLDSGESAVEWTEERESETSEAAESYERLSLEERRLANLFSVNGSTALLEFEAVLEQGERWWIHVDVDDPHRLVLQKVVTREDTGMAYGIRVSLPAVDAERHREMATTIVDSFEPHVFDDSDV</sequence>
<name>A0ABU2MA73_9ACTN</name>
<accession>A0ABU2MA73</accession>
<organism evidence="2 3">
    <name type="scientific">Nocardiopsis lambiniae</name>
    <dbReference type="NCBI Taxonomy" id="3075539"/>
    <lineage>
        <taxon>Bacteria</taxon>
        <taxon>Bacillati</taxon>
        <taxon>Actinomycetota</taxon>
        <taxon>Actinomycetes</taxon>
        <taxon>Streptosporangiales</taxon>
        <taxon>Nocardiopsidaceae</taxon>
        <taxon>Nocardiopsis</taxon>
    </lineage>
</organism>
<evidence type="ECO:0000313" key="3">
    <source>
        <dbReference type="Proteomes" id="UP001183390"/>
    </source>
</evidence>
<evidence type="ECO:0008006" key="4">
    <source>
        <dbReference type="Google" id="ProtNLM"/>
    </source>
</evidence>
<evidence type="ECO:0000256" key="1">
    <source>
        <dbReference type="SAM" id="SignalP"/>
    </source>
</evidence>
<dbReference type="EMBL" id="JAVREP010000006">
    <property type="protein sequence ID" value="MDT0329060.1"/>
    <property type="molecule type" value="Genomic_DNA"/>
</dbReference>
<keyword evidence="1" id="KW-0732">Signal</keyword>
<feature type="signal peptide" evidence="1">
    <location>
        <begin position="1"/>
        <end position="32"/>
    </location>
</feature>
<evidence type="ECO:0000313" key="2">
    <source>
        <dbReference type="EMBL" id="MDT0329060.1"/>
    </source>
</evidence>
<proteinExistence type="predicted"/>
<dbReference type="RefSeq" id="WP_311511723.1">
    <property type="nucleotide sequence ID" value="NZ_JAVREP010000006.1"/>
</dbReference>
<protein>
    <recommendedName>
        <fullName evidence="4">DUF1795 domain-containing protein</fullName>
    </recommendedName>
</protein>
<reference evidence="3" key="1">
    <citation type="submission" date="2023-07" db="EMBL/GenBank/DDBJ databases">
        <title>30 novel species of actinomycetes from the DSMZ collection.</title>
        <authorList>
            <person name="Nouioui I."/>
        </authorList>
    </citation>
    <scope>NUCLEOTIDE SEQUENCE [LARGE SCALE GENOMIC DNA]</scope>
    <source>
        <strain evidence="3">DSM 44743</strain>
    </source>
</reference>
<dbReference type="Proteomes" id="UP001183390">
    <property type="component" value="Unassembled WGS sequence"/>
</dbReference>
<feature type="chain" id="PRO_5046826768" description="DUF1795 domain-containing protein" evidence="1">
    <location>
        <begin position="33"/>
        <end position="217"/>
    </location>
</feature>
<keyword evidence="3" id="KW-1185">Reference proteome</keyword>